<evidence type="ECO:0000313" key="4">
    <source>
        <dbReference type="Proteomes" id="UP001485459"/>
    </source>
</evidence>
<dbReference type="RefSeq" id="WP_341838648.1">
    <property type="nucleotide sequence ID" value="NZ_CP149822.1"/>
</dbReference>
<dbReference type="Gene3D" id="2.60.120.1440">
    <property type="match status" value="1"/>
</dbReference>
<feature type="domain" description="Protein FecR C-terminal" evidence="2">
    <location>
        <begin position="201"/>
        <end position="269"/>
    </location>
</feature>
<name>A0ABZ2YWT8_9BACT</name>
<dbReference type="Pfam" id="PF04773">
    <property type="entry name" value="FecR"/>
    <property type="match status" value="1"/>
</dbReference>
<dbReference type="PANTHER" id="PTHR30273:SF2">
    <property type="entry name" value="PROTEIN FECR"/>
    <property type="match status" value="1"/>
</dbReference>
<dbReference type="EMBL" id="CP149822">
    <property type="protein sequence ID" value="WZN43853.1"/>
    <property type="molecule type" value="Genomic_DNA"/>
</dbReference>
<evidence type="ECO:0000259" key="2">
    <source>
        <dbReference type="Pfam" id="PF16344"/>
    </source>
</evidence>
<keyword evidence="4" id="KW-1185">Reference proteome</keyword>
<sequence>MAGSNKARLTLSDGSVITLEDAQNGTLATQGGVRVEKDSNGNIRYHTGAAPAATPAAINTITTPKGGQFRVTLPDGSVAMLNAASSLSYPVRFTGGERRVKMTGEVYFEISKQLQPGGKGNVPFLVEAAGQEVAVLGTQFNIHAYPDEPGVRTTLVEGSVKVRTENGQSVILVPGQQAVWTDQLAVMPADIAGQLAWVNGDFVFRGETLAHVLRQVARWYDVSVEYPSHIGQLRFSGMISRSQPLSAIIKMMQTTKKATVTIKERRLIVTD</sequence>
<organism evidence="3 4">
    <name type="scientific">Chitinophaga pollutisoli</name>
    <dbReference type="NCBI Taxonomy" id="3133966"/>
    <lineage>
        <taxon>Bacteria</taxon>
        <taxon>Pseudomonadati</taxon>
        <taxon>Bacteroidota</taxon>
        <taxon>Chitinophagia</taxon>
        <taxon>Chitinophagales</taxon>
        <taxon>Chitinophagaceae</taxon>
        <taxon>Chitinophaga</taxon>
    </lineage>
</organism>
<dbReference type="InterPro" id="IPR012373">
    <property type="entry name" value="Ferrdict_sens_TM"/>
</dbReference>
<protein>
    <submittedName>
        <fullName evidence="3">FecR domain-containing protein</fullName>
    </submittedName>
</protein>
<proteinExistence type="predicted"/>
<accession>A0ABZ2YWT8</accession>
<dbReference type="InterPro" id="IPR006860">
    <property type="entry name" value="FecR"/>
</dbReference>
<dbReference type="InterPro" id="IPR032508">
    <property type="entry name" value="FecR_C"/>
</dbReference>
<dbReference type="PANTHER" id="PTHR30273">
    <property type="entry name" value="PERIPLASMIC SIGNAL SENSOR AND SIGMA FACTOR ACTIVATOR FECR-RELATED"/>
    <property type="match status" value="1"/>
</dbReference>
<gene>
    <name evidence="3" type="ORF">WJU16_04585</name>
</gene>
<reference evidence="4" key="1">
    <citation type="submission" date="2024-03" db="EMBL/GenBank/DDBJ databases">
        <title>Chitinophaga horti sp. nov., isolated from garden soil.</title>
        <authorList>
            <person name="Lee D.S."/>
            <person name="Han D.M."/>
            <person name="Baek J.H."/>
            <person name="Choi D.G."/>
            <person name="Jeon J.H."/>
            <person name="Jeon C.O."/>
        </authorList>
    </citation>
    <scope>NUCLEOTIDE SEQUENCE [LARGE SCALE GENOMIC DNA]</scope>
    <source>
        <strain evidence="4">GPA1</strain>
    </source>
</reference>
<dbReference type="Gene3D" id="3.55.50.30">
    <property type="match status" value="1"/>
</dbReference>
<feature type="domain" description="FecR protein" evidence="1">
    <location>
        <begin position="60"/>
        <end position="161"/>
    </location>
</feature>
<dbReference type="Pfam" id="PF16344">
    <property type="entry name" value="FecR_C"/>
    <property type="match status" value="1"/>
</dbReference>
<evidence type="ECO:0000259" key="1">
    <source>
        <dbReference type="Pfam" id="PF04773"/>
    </source>
</evidence>
<dbReference type="Proteomes" id="UP001485459">
    <property type="component" value="Chromosome"/>
</dbReference>
<evidence type="ECO:0000313" key="3">
    <source>
        <dbReference type="EMBL" id="WZN43853.1"/>
    </source>
</evidence>